<dbReference type="Proteomes" id="UP000769157">
    <property type="component" value="Unassembled WGS sequence"/>
</dbReference>
<dbReference type="AlphaFoldDB" id="A0A9P8T221"/>
<gene>
    <name evidence="1" type="ORF">OGAPHI_005520</name>
</gene>
<keyword evidence="2" id="KW-1185">Reference proteome</keyword>
<reference evidence="1" key="1">
    <citation type="journal article" date="2021" name="Open Biol.">
        <title>Shared evolutionary footprints suggest mitochondrial oxidative damage underlies multiple complex I losses in fungi.</title>
        <authorList>
            <person name="Schikora-Tamarit M.A."/>
            <person name="Marcet-Houben M."/>
            <person name="Nosek J."/>
            <person name="Gabaldon T."/>
        </authorList>
    </citation>
    <scope>NUCLEOTIDE SEQUENCE</scope>
    <source>
        <strain evidence="1">CBS6075</strain>
    </source>
</reference>
<dbReference type="EMBL" id="JAEUBE010000378">
    <property type="protein sequence ID" value="KAH3662271.1"/>
    <property type="molecule type" value="Genomic_DNA"/>
</dbReference>
<dbReference type="RefSeq" id="XP_046059360.1">
    <property type="nucleotide sequence ID" value="XM_046206713.1"/>
</dbReference>
<protein>
    <submittedName>
        <fullName evidence="1">Uncharacterized protein</fullName>
    </submittedName>
</protein>
<evidence type="ECO:0000313" key="1">
    <source>
        <dbReference type="EMBL" id="KAH3662271.1"/>
    </source>
</evidence>
<accession>A0A9P8T221</accession>
<sequence>MDDLDNRCGIRSISSLTNANLEKSGSETTFTTLFKPEILENLNFLDMYSCEEIESLRISHAILTRNLCRAARRIESKLSNIQSPDEDFTLSVHQRMKLGAASTEETVLSILSQISGVNNSGSGNTRFCLVWSDVHLVSQLAVRVQSPCVDLCICSNTDRMVVAHIDKENALVFERWNTSERVLRLSIART</sequence>
<proteinExistence type="predicted"/>
<evidence type="ECO:0000313" key="2">
    <source>
        <dbReference type="Proteomes" id="UP000769157"/>
    </source>
</evidence>
<organism evidence="1 2">
    <name type="scientific">Ogataea philodendri</name>
    <dbReference type="NCBI Taxonomy" id="1378263"/>
    <lineage>
        <taxon>Eukaryota</taxon>
        <taxon>Fungi</taxon>
        <taxon>Dikarya</taxon>
        <taxon>Ascomycota</taxon>
        <taxon>Saccharomycotina</taxon>
        <taxon>Pichiomycetes</taxon>
        <taxon>Pichiales</taxon>
        <taxon>Pichiaceae</taxon>
        <taxon>Ogataea</taxon>
    </lineage>
</organism>
<reference evidence="1" key="2">
    <citation type="submission" date="2021-01" db="EMBL/GenBank/DDBJ databases">
        <authorList>
            <person name="Schikora-Tamarit M.A."/>
        </authorList>
    </citation>
    <scope>NUCLEOTIDE SEQUENCE</scope>
    <source>
        <strain evidence="1">CBS6075</strain>
    </source>
</reference>
<comment type="caution">
    <text evidence="1">The sequence shown here is derived from an EMBL/GenBank/DDBJ whole genome shotgun (WGS) entry which is preliminary data.</text>
</comment>
<dbReference type="GeneID" id="70237484"/>
<name>A0A9P8T221_9ASCO</name>